<evidence type="ECO:0000313" key="3">
    <source>
        <dbReference type="Proteomes" id="UP000218209"/>
    </source>
</evidence>
<organism evidence="2 3">
    <name type="scientific">Porphyra umbilicalis</name>
    <name type="common">Purple laver</name>
    <name type="synonym">Red alga</name>
    <dbReference type="NCBI Taxonomy" id="2786"/>
    <lineage>
        <taxon>Eukaryota</taxon>
        <taxon>Rhodophyta</taxon>
        <taxon>Bangiophyceae</taxon>
        <taxon>Bangiales</taxon>
        <taxon>Bangiaceae</taxon>
        <taxon>Porphyra</taxon>
    </lineage>
</organism>
<feature type="compositionally biased region" description="Basic and acidic residues" evidence="1">
    <location>
        <begin position="115"/>
        <end position="127"/>
    </location>
</feature>
<name>A0A1X6P3U6_PORUM</name>
<feature type="compositionally biased region" description="Basic residues" evidence="1">
    <location>
        <begin position="32"/>
        <end position="52"/>
    </location>
</feature>
<feature type="compositionally biased region" description="Low complexity" evidence="1">
    <location>
        <begin position="60"/>
        <end position="69"/>
    </location>
</feature>
<dbReference type="AlphaFoldDB" id="A0A1X6P3U6"/>
<feature type="compositionally biased region" description="Pro residues" evidence="1">
    <location>
        <begin position="8"/>
        <end position="30"/>
    </location>
</feature>
<keyword evidence="3" id="KW-1185">Reference proteome</keyword>
<feature type="compositionally biased region" description="Pro residues" evidence="1">
    <location>
        <begin position="100"/>
        <end position="110"/>
    </location>
</feature>
<dbReference type="EMBL" id="KV918908">
    <property type="protein sequence ID" value="OSX75313.1"/>
    <property type="molecule type" value="Genomic_DNA"/>
</dbReference>
<reference evidence="2 3" key="1">
    <citation type="submission" date="2017-03" db="EMBL/GenBank/DDBJ databases">
        <title>WGS assembly of Porphyra umbilicalis.</title>
        <authorList>
            <person name="Brawley S.H."/>
            <person name="Blouin N.A."/>
            <person name="Ficko-Blean E."/>
            <person name="Wheeler G.L."/>
            <person name="Lohr M."/>
            <person name="Goodson H.V."/>
            <person name="Jenkins J.W."/>
            <person name="Blaby-Haas C.E."/>
            <person name="Helliwell K.E."/>
            <person name="Chan C."/>
            <person name="Marriage T."/>
            <person name="Bhattacharya D."/>
            <person name="Klein A.S."/>
            <person name="Badis Y."/>
            <person name="Brodie J."/>
            <person name="Cao Y."/>
            <person name="Collen J."/>
            <person name="Dittami S.M."/>
            <person name="Gachon C.M."/>
            <person name="Green B.R."/>
            <person name="Karpowicz S."/>
            <person name="Kim J.W."/>
            <person name="Kudahl U."/>
            <person name="Lin S."/>
            <person name="Michel G."/>
            <person name="Mittag M."/>
            <person name="Olson B.J."/>
            <person name="Pangilinan J."/>
            <person name="Peng Y."/>
            <person name="Qiu H."/>
            <person name="Shu S."/>
            <person name="Singer J.T."/>
            <person name="Smith A.G."/>
            <person name="Sprecher B.N."/>
            <person name="Wagner V."/>
            <person name="Wang W."/>
            <person name="Wang Z.-Y."/>
            <person name="Yan J."/>
            <person name="Yarish C."/>
            <person name="Zoeuner-Riek S."/>
            <person name="Zhuang Y."/>
            <person name="Zou Y."/>
            <person name="Lindquist E.A."/>
            <person name="Grimwood J."/>
            <person name="Barry K."/>
            <person name="Rokhsar D.S."/>
            <person name="Schmutz J."/>
            <person name="Stiller J.W."/>
            <person name="Grossman A.R."/>
            <person name="Prochnik S.E."/>
        </authorList>
    </citation>
    <scope>NUCLEOTIDE SEQUENCE [LARGE SCALE GENOMIC DNA]</scope>
    <source>
        <strain evidence="2">4086291</strain>
    </source>
</reference>
<evidence type="ECO:0000313" key="2">
    <source>
        <dbReference type="EMBL" id="OSX75313.1"/>
    </source>
</evidence>
<feature type="region of interest" description="Disordered" evidence="1">
    <location>
        <begin position="1"/>
        <end position="132"/>
    </location>
</feature>
<evidence type="ECO:0000256" key="1">
    <source>
        <dbReference type="SAM" id="MobiDB-lite"/>
    </source>
</evidence>
<sequence>MRGTRRAPPLPPSPPRFPPDTPAPRPPTPGRRPQRPPHRHSRSLPHCQRRRPLPPPPPQRWAAVWAPAVHPRRPQRWPPLRKQRRRCRSRMANAGDATWRPPPPPPPSQAAPPSVDRRVAARGEKSWRLQRRRPLQQLRRWRLYEVSRPPSSPSGGRCCGRQRVLVTTADVATGQA</sequence>
<proteinExistence type="predicted"/>
<gene>
    <name evidence="2" type="ORF">BU14_0242s0031</name>
</gene>
<accession>A0A1X6P3U6</accession>
<protein>
    <submittedName>
        <fullName evidence="2">Uncharacterized protein</fullName>
    </submittedName>
</protein>
<feature type="compositionally biased region" description="Basic residues" evidence="1">
    <location>
        <begin position="70"/>
        <end position="89"/>
    </location>
</feature>
<dbReference type="Proteomes" id="UP000218209">
    <property type="component" value="Unassembled WGS sequence"/>
</dbReference>